<evidence type="ECO:0000256" key="1">
    <source>
        <dbReference type="SAM" id="Phobius"/>
    </source>
</evidence>
<keyword evidence="3" id="KW-1185">Reference proteome</keyword>
<evidence type="ECO:0000313" key="3">
    <source>
        <dbReference type="Proteomes" id="UP000831390"/>
    </source>
</evidence>
<feature type="transmembrane region" description="Helical" evidence="1">
    <location>
        <begin position="133"/>
        <end position="150"/>
    </location>
</feature>
<protein>
    <recommendedName>
        <fullName evidence="4">DUF2127 domain-containing protein</fullName>
    </recommendedName>
</protein>
<feature type="transmembrane region" description="Helical" evidence="1">
    <location>
        <begin position="104"/>
        <end position="127"/>
    </location>
</feature>
<organism evidence="2 3">
    <name type="scientific">Hymenobacter monticola</name>
    <dbReference type="NCBI Taxonomy" id="1705399"/>
    <lineage>
        <taxon>Bacteria</taxon>
        <taxon>Pseudomonadati</taxon>
        <taxon>Bacteroidota</taxon>
        <taxon>Cytophagia</taxon>
        <taxon>Cytophagales</taxon>
        <taxon>Hymenobacteraceae</taxon>
        <taxon>Hymenobacter</taxon>
    </lineage>
</organism>
<feature type="transmembrane region" description="Helical" evidence="1">
    <location>
        <begin position="73"/>
        <end position="92"/>
    </location>
</feature>
<keyword evidence="1" id="KW-0812">Transmembrane</keyword>
<feature type="transmembrane region" description="Helical" evidence="1">
    <location>
        <begin position="12"/>
        <end position="29"/>
    </location>
</feature>
<keyword evidence="1" id="KW-1133">Transmembrane helix</keyword>
<keyword evidence="1" id="KW-0472">Membrane</keyword>
<dbReference type="RefSeq" id="WP_243518312.1">
    <property type="nucleotide sequence ID" value="NZ_CP094534.1"/>
</dbReference>
<dbReference type="NCBIfam" id="NF046082">
    <property type="entry name" value="assoc_w_XrtX"/>
    <property type="match status" value="1"/>
</dbReference>
<name>A0ABY4B970_9BACT</name>
<sequence>MQSSSFEPGRGRWVLAALLLAALLLLGFYKEQIAVFLTVCWERMLAAMDLLQRATALQQGIDGNVVKRLLPAVATYAAMYLAVSLLLLKVLVPRQWWLVWRSYAAGLMVYAALVLLGKLGGDLVWAYRLSRQLLDFIMCPLPVGALYVLLQSGLVAPRRADRTAEQGL</sequence>
<proteinExistence type="predicted"/>
<reference evidence="2 3" key="1">
    <citation type="submission" date="2022-03" db="EMBL/GenBank/DDBJ databases">
        <title>Hymenobactersp. isolated from the air.</title>
        <authorList>
            <person name="Won M."/>
            <person name="Kwon S.-W."/>
        </authorList>
    </citation>
    <scope>NUCLEOTIDE SEQUENCE [LARGE SCALE GENOMIC DNA]</scope>
    <source>
        <strain evidence="2 3">KACC 22596</strain>
    </source>
</reference>
<evidence type="ECO:0000313" key="2">
    <source>
        <dbReference type="EMBL" id="UOE35723.1"/>
    </source>
</evidence>
<gene>
    <name evidence="2" type="ORF">MTP16_08755</name>
</gene>
<dbReference type="Proteomes" id="UP000831390">
    <property type="component" value="Chromosome"/>
</dbReference>
<dbReference type="EMBL" id="CP094534">
    <property type="protein sequence ID" value="UOE35723.1"/>
    <property type="molecule type" value="Genomic_DNA"/>
</dbReference>
<accession>A0ABY4B970</accession>
<evidence type="ECO:0008006" key="4">
    <source>
        <dbReference type="Google" id="ProtNLM"/>
    </source>
</evidence>